<dbReference type="GO" id="GO:0003677">
    <property type="term" value="F:DNA binding"/>
    <property type="evidence" value="ECO:0007669"/>
    <property type="project" value="UniProtKB-UniRule"/>
</dbReference>
<dbReference type="OrthoDB" id="9789566at2"/>
<evidence type="ECO:0000256" key="1">
    <source>
        <dbReference type="ARBA" id="ARBA00023015"/>
    </source>
</evidence>
<dbReference type="InterPro" id="IPR041479">
    <property type="entry name" value="TetR_CgmR_C"/>
</dbReference>
<dbReference type="EMBL" id="CP042914">
    <property type="protein sequence ID" value="QEG40123.1"/>
    <property type="molecule type" value="Genomic_DNA"/>
</dbReference>
<proteinExistence type="predicted"/>
<dbReference type="SUPFAM" id="SSF46689">
    <property type="entry name" value="Homeodomain-like"/>
    <property type="match status" value="1"/>
</dbReference>
<dbReference type="InterPro" id="IPR009057">
    <property type="entry name" value="Homeodomain-like_sf"/>
</dbReference>
<sequence>MAPTPPSQSPETNTRILDAVMQLILQGGLPAVTLSAVCRQAGISKGGLMHHFPSKESLVEAFLQRSVGDYLGAVEEVAERHEEGTGQRAKAILELFLGQSETGDCDDCAAVMVALLQGGGDEASVDEVTQTLFQWMRGDGLSAELAELIVVTLDGIWLQSLIATADTIAARKQRIQNKLNQFIDREFSMNHRRTPSSKGQV</sequence>
<keyword evidence="2 4" id="KW-0238">DNA-binding</keyword>
<dbReference type="Pfam" id="PF17937">
    <property type="entry name" value="TetR_C_28"/>
    <property type="match status" value="1"/>
</dbReference>
<evidence type="ECO:0000313" key="6">
    <source>
        <dbReference type="EMBL" id="QEG40123.1"/>
    </source>
</evidence>
<evidence type="ECO:0000259" key="5">
    <source>
        <dbReference type="PROSITE" id="PS50977"/>
    </source>
</evidence>
<evidence type="ECO:0000256" key="4">
    <source>
        <dbReference type="PROSITE-ProRule" id="PRU00335"/>
    </source>
</evidence>
<feature type="domain" description="HTH tetR-type" evidence="5">
    <location>
        <begin position="10"/>
        <end position="70"/>
    </location>
</feature>
<dbReference type="Proteomes" id="UP000325286">
    <property type="component" value="Chromosome"/>
</dbReference>
<gene>
    <name evidence="6" type="primary">kstR2</name>
    <name evidence="6" type="ORF">UC8_21290</name>
</gene>
<evidence type="ECO:0000256" key="3">
    <source>
        <dbReference type="ARBA" id="ARBA00023163"/>
    </source>
</evidence>
<keyword evidence="3" id="KW-0804">Transcription</keyword>
<dbReference type="PANTHER" id="PTHR47506:SF6">
    <property type="entry name" value="HTH-TYPE TRANSCRIPTIONAL REPRESSOR NEMR"/>
    <property type="match status" value="1"/>
</dbReference>
<dbReference type="KEGG" id="rul:UC8_21290"/>
<organism evidence="6 7">
    <name type="scientific">Roseimaritima ulvae</name>
    <dbReference type="NCBI Taxonomy" id="980254"/>
    <lineage>
        <taxon>Bacteria</taxon>
        <taxon>Pseudomonadati</taxon>
        <taxon>Planctomycetota</taxon>
        <taxon>Planctomycetia</taxon>
        <taxon>Pirellulales</taxon>
        <taxon>Pirellulaceae</taxon>
        <taxon>Roseimaritima</taxon>
    </lineage>
</organism>
<dbReference type="Pfam" id="PF00440">
    <property type="entry name" value="TetR_N"/>
    <property type="match status" value="1"/>
</dbReference>
<dbReference type="InterPro" id="IPR001647">
    <property type="entry name" value="HTH_TetR"/>
</dbReference>
<dbReference type="Gene3D" id="1.10.357.10">
    <property type="entry name" value="Tetracycline Repressor, domain 2"/>
    <property type="match status" value="1"/>
</dbReference>
<dbReference type="PRINTS" id="PR00455">
    <property type="entry name" value="HTHTETR"/>
</dbReference>
<evidence type="ECO:0000313" key="7">
    <source>
        <dbReference type="Proteomes" id="UP000325286"/>
    </source>
</evidence>
<accession>A0A5B9R1D4</accession>
<dbReference type="AlphaFoldDB" id="A0A5B9R1D4"/>
<dbReference type="PANTHER" id="PTHR47506">
    <property type="entry name" value="TRANSCRIPTIONAL REGULATORY PROTEIN"/>
    <property type="match status" value="1"/>
</dbReference>
<dbReference type="RefSeq" id="WP_084425981.1">
    <property type="nucleotide sequence ID" value="NZ_CP042914.1"/>
</dbReference>
<reference evidence="6 7" key="1">
    <citation type="submission" date="2019-08" db="EMBL/GenBank/DDBJ databases">
        <title>Deep-cultivation of Planctomycetes and their phenomic and genomic characterization uncovers novel biology.</title>
        <authorList>
            <person name="Wiegand S."/>
            <person name="Jogler M."/>
            <person name="Boedeker C."/>
            <person name="Pinto D."/>
            <person name="Vollmers J."/>
            <person name="Rivas-Marin E."/>
            <person name="Kohn T."/>
            <person name="Peeters S.H."/>
            <person name="Heuer A."/>
            <person name="Rast P."/>
            <person name="Oberbeckmann S."/>
            <person name="Bunk B."/>
            <person name="Jeske O."/>
            <person name="Meyerdierks A."/>
            <person name="Storesund J.E."/>
            <person name="Kallscheuer N."/>
            <person name="Luecker S."/>
            <person name="Lage O.M."/>
            <person name="Pohl T."/>
            <person name="Merkel B.J."/>
            <person name="Hornburger P."/>
            <person name="Mueller R.-W."/>
            <person name="Bruemmer F."/>
            <person name="Labrenz M."/>
            <person name="Spormann A.M."/>
            <person name="Op den Camp H."/>
            <person name="Overmann J."/>
            <person name="Amann R."/>
            <person name="Jetten M.S.M."/>
            <person name="Mascher T."/>
            <person name="Medema M.H."/>
            <person name="Devos D.P."/>
            <person name="Kaster A.-K."/>
            <person name="Ovreas L."/>
            <person name="Rohde M."/>
            <person name="Galperin M.Y."/>
            <person name="Jogler C."/>
        </authorList>
    </citation>
    <scope>NUCLEOTIDE SEQUENCE [LARGE SCALE GENOMIC DNA]</scope>
    <source>
        <strain evidence="6 7">UC8</strain>
    </source>
</reference>
<evidence type="ECO:0000256" key="2">
    <source>
        <dbReference type="ARBA" id="ARBA00023125"/>
    </source>
</evidence>
<feature type="DNA-binding region" description="H-T-H motif" evidence="4">
    <location>
        <begin position="33"/>
        <end position="52"/>
    </location>
</feature>
<protein>
    <submittedName>
        <fullName evidence="6">HTH-type transcriptional repressor KstR2</fullName>
    </submittedName>
</protein>
<keyword evidence="7" id="KW-1185">Reference proteome</keyword>
<keyword evidence="1" id="KW-0805">Transcription regulation</keyword>
<name>A0A5B9R1D4_9BACT</name>
<dbReference type="PROSITE" id="PS50977">
    <property type="entry name" value="HTH_TETR_2"/>
    <property type="match status" value="1"/>
</dbReference>